<dbReference type="EMBL" id="REGN01006912">
    <property type="protein sequence ID" value="RNA07880.1"/>
    <property type="molecule type" value="Genomic_DNA"/>
</dbReference>
<reference evidence="1 2" key="1">
    <citation type="journal article" date="2018" name="Sci. Rep.">
        <title>Genomic signatures of local adaptation to the degree of environmental predictability in rotifers.</title>
        <authorList>
            <person name="Franch-Gras L."/>
            <person name="Hahn C."/>
            <person name="Garcia-Roger E.M."/>
            <person name="Carmona M.J."/>
            <person name="Serra M."/>
            <person name="Gomez A."/>
        </authorList>
    </citation>
    <scope>NUCLEOTIDE SEQUENCE [LARGE SCALE GENOMIC DNA]</scope>
    <source>
        <strain evidence="1">HYR1</strain>
    </source>
</reference>
<comment type="caution">
    <text evidence="1">The sequence shown here is derived from an EMBL/GenBank/DDBJ whole genome shotgun (WGS) entry which is preliminary data.</text>
</comment>
<evidence type="ECO:0000313" key="2">
    <source>
        <dbReference type="Proteomes" id="UP000276133"/>
    </source>
</evidence>
<protein>
    <submittedName>
        <fullName evidence="1">Uncharacterized protein</fullName>
    </submittedName>
</protein>
<organism evidence="1 2">
    <name type="scientific">Brachionus plicatilis</name>
    <name type="common">Marine rotifer</name>
    <name type="synonym">Brachionus muelleri</name>
    <dbReference type="NCBI Taxonomy" id="10195"/>
    <lineage>
        <taxon>Eukaryota</taxon>
        <taxon>Metazoa</taxon>
        <taxon>Spiralia</taxon>
        <taxon>Gnathifera</taxon>
        <taxon>Rotifera</taxon>
        <taxon>Eurotatoria</taxon>
        <taxon>Monogononta</taxon>
        <taxon>Pseudotrocha</taxon>
        <taxon>Ploima</taxon>
        <taxon>Brachionidae</taxon>
        <taxon>Brachionus</taxon>
    </lineage>
</organism>
<gene>
    <name evidence="1" type="ORF">BpHYR1_009373</name>
</gene>
<sequence length="61" mass="7071">MTGVKIFAFEFCPFTYATSVFLLPRLKQFTKKETLVEQIPASRQGASDFKNTQFFIDFIIL</sequence>
<proteinExistence type="predicted"/>
<dbReference type="Proteomes" id="UP000276133">
    <property type="component" value="Unassembled WGS sequence"/>
</dbReference>
<evidence type="ECO:0000313" key="1">
    <source>
        <dbReference type="EMBL" id="RNA07880.1"/>
    </source>
</evidence>
<accession>A0A3M7Q903</accession>
<name>A0A3M7Q903_BRAPC</name>
<dbReference type="AlphaFoldDB" id="A0A3M7Q903"/>
<keyword evidence="2" id="KW-1185">Reference proteome</keyword>